<proteinExistence type="inferred from homology"/>
<comment type="caution">
    <text evidence="5">The sequence shown here is derived from an EMBL/GenBank/DDBJ whole genome shotgun (WGS) entry which is preliminary data.</text>
</comment>
<keyword evidence="3" id="KW-0238">DNA-binding</keyword>
<comment type="similarity">
    <text evidence="1">Belongs to the type-I restriction system S methylase family.</text>
</comment>
<evidence type="ECO:0000259" key="4">
    <source>
        <dbReference type="Pfam" id="PF01420"/>
    </source>
</evidence>
<gene>
    <name evidence="5" type="ORF">COV23_01630</name>
</gene>
<evidence type="ECO:0000313" key="6">
    <source>
        <dbReference type="Proteomes" id="UP000231602"/>
    </source>
</evidence>
<protein>
    <recommendedName>
        <fullName evidence="4">Type I restriction modification DNA specificity domain-containing protein</fullName>
    </recommendedName>
</protein>
<dbReference type="InterPro" id="IPR000055">
    <property type="entry name" value="Restrct_endonuc_typeI_TRD"/>
</dbReference>
<dbReference type="SUPFAM" id="SSF116734">
    <property type="entry name" value="DNA methylase specificity domain"/>
    <property type="match status" value="2"/>
</dbReference>
<dbReference type="PANTHER" id="PTHR30408:SF13">
    <property type="entry name" value="TYPE I RESTRICTION ENZYME HINDI SPECIFICITY SUBUNIT"/>
    <property type="match status" value="1"/>
</dbReference>
<sequence>MSQPLFFEVKSEKILSRLDANFYHNPLVDEFIFLCKKNKVNLENFGEYIESAKRYPSFYGIPYLPEGVICFKGEAIDKDGFIIDEELSYIPEKINRDFPDTILEEGDIVFSVRGTIGKIFVVTKEYVGSNISANLIRLKLKKGNPHFLKYFLMSKYGQADIERVSSGSLQYTITTDDIDSIKIPEVKKTEQDRIVNKIFKIEEEKVSFSKKYNSSIENLKNYLKTKINPEKKNVFIIKSQEIKDRIDCYILSYELKKLLDDLSKLKESHDLFNGKDLDIVNRINEKEFKKIATNEFKYIEVKHSSRQPNLISGFMEDVLMALPSRARQIIRENDILLPRPTLSTEKIVIVPKEFDGQLCSTGFIVIRPKDFDDACLTTAILKSPLVQRQLFLMQSGSIQPEISPNDFKKIIIPSPKSKTEREEIIKGFKDELKNVEYYRQNYNKKKQEVEDTFWKEIII</sequence>
<dbReference type="EMBL" id="PCXV01000026">
    <property type="protein sequence ID" value="PIR44107.1"/>
    <property type="molecule type" value="Genomic_DNA"/>
</dbReference>
<dbReference type="AlphaFoldDB" id="A0A2H0RCB1"/>
<reference evidence="5 6" key="1">
    <citation type="submission" date="2017-09" db="EMBL/GenBank/DDBJ databases">
        <title>Depth-based differentiation of microbial function through sediment-hosted aquifers and enrichment of novel symbionts in the deep terrestrial subsurface.</title>
        <authorList>
            <person name="Probst A.J."/>
            <person name="Ladd B."/>
            <person name="Jarett J.K."/>
            <person name="Geller-Mcgrath D.E."/>
            <person name="Sieber C.M."/>
            <person name="Emerson J.B."/>
            <person name="Anantharaman K."/>
            <person name="Thomas B.C."/>
            <person name="Malmstrom R."/>
            <person name="Stieglmeier M."/>
            <person name="Klingl A."/>
            <person name="Woyke T."/>
            <person name="Ryan C.M."/>
            <person name="Banfield J.F."/>
        </authorList>
    </citation>
    <scope>NUCLEOTIDE SEQUENCE [LARGE SCALE GENOMIC DNA]</scope>
    <source>
        <strain evidence="5">CG10_big_fil_rev_8_21_14_0_10_31_9</strain>
    </source>
</reference>
<dbReference type="PANTHER" id="PTHR30408">
    <property type="entry name" value="TYPE-1 RESTRICTION ENZYME ECOKI SPECIFICITY PROTEIN"/>
    <property type="match status" value="1"/>
</dbReference>
<dbReference type="Gene3D" id="3.90.220.20">
    <property type="entry name" value="DNA methylase specificity domains"/>
    <property type="match status" value="2"/>
</dbReference>
<dbReference type="Pfam" id="PF01420">
    <property type="entry name" value="Methylase_S"/>
    <property type="match status" value="1"/>
</dbReference>
<dbReference type="InterPro" id="IPR052021">
    <property type="entry name" value="Type-I_RS_S_subunit"/>
</dbReference>
<dbReference type="GO" id="GO:0003677">
    <property type="term" value="F:DNA binding"/>
    <property type="evidence" value="ECO:0007669"/>
    <property type="project" value="UniProtKB-KW"/>
</dbReference>
<dbReference type="GO" id="GO:0009307">
    <property type="term" value="P:DNA restriction-modification system"/>
    <property type="evidence" value="ECO:0007669"/>
    <property type="project" value="UniProtKB-KW"/>
</dbReference>
<evidence type="ECO:0000256" key="1">
    <source>
        <dbReference type="ARBA" id="ARBA00010923"/>
    </source>
</evidence>
<dbReference type="Proteomes" id="UP000231602">
    <property type="component" value="Unassembled WGS sequence"/>
</dbReference>
<evidence type="ECO:0000256" key="2">
    <source>
        <dbReference type="ARBA" id="ARBA00022747"/>
    </source>
</evidence>
<evidence type="ECO:0000313" key="5">
    <source>
        <dbReference type="EMBL" id="PIR44107.1"/>
    </source>
</evidence>
<name>A0A2H0RCB1_9BACT</name>
<evidence type="ECO:0000256" key="3">
    <source>
        <dbReference type="ARBA" id="ARBA00023125"/>
    </source>
</evidence>
<organism evidence="5 6">
    <name type="scientific">Candidatus Wolfebacteria bacterium CG10_big_fil_rev_8_21_14_0_10_31_9</name>
    <dbReference type="NCBI Taxonomy" id="1975070"/>
    <lineage>
        <taxon>Bacteria</taxon>
        <taxon>Candidatus Wolfeibacteriota</taxon>
    </lineage>
</organism>
<keyword evidence="2" id="KW-0680">Restriction system</keyword>
<feature type="domain" description="Type I restriction modification DNA specificity" evidence="4">
    <location>
        <begin position="98"/>
        <end position="217"/>
    </location>
</feature>
<accession>A0A2H0RCB1</accession>
<dbReference type="InterPro" id="IPR044946">
    <property type="entry name" value="Restrct_endonuc_typeI_TRD_sf"/>
</dbReference>